<keyword evidence="3 9" id="KW-0378">Hydrolase</keyword>
<comment type="subunit">
    <text evidence="9">Part of the signal recognition particle protein translocation system, which is composed of SRP and FtsY.</text>
</comment>
<keyword evidence="5 9" id="KW-0342">GTP-binding</keyword>
<accession>A0A1I6Y793</accession>
<keyword evidence="6 9" id="KW-0733">Signal recognition particle</keyword>
<keyword evidence="9" id="KW-0963">Cytoplasm</keyword>
<dbReference type="GO" id="GO:0048500">
    <property type="term" value="C:signal recognition particle"/>
    <property type="evidence" value="ECO:0007669"/>
    <property type="project" value="UniProtKB-UniRule"/>
</dbReference>
<evidence type="ECO:0000256" key="2">
    <source>
        <dbReference type="ARBA" id="ARBA00022741"/>
    </source>
</evidence>
<dbReference type="GO" id="GO:0003924">
    <property type="term" value="F:GTPase activity"/>
    <property type="evidence" value="ECO:0007669"/>
    <property type="project" value="UniProtKB-UniRule"/>
</dbReference>
<evidence type="ECO:0000256" key="7">
    <source>
        <dbReference type="ARBA" id="ARBA00023274"/>
    </source>
</evidence>
<dbReference type="InterPro" id="IPR003593">
    <property type="entry name" value="AAA+_ATPase"/>
</dbReference>
<feature type="binding site" evidence="9">
    <location>
        <begin position="247"/>
        <end position="250"/>
    </location>
    <ligand>
        <name>GTP</name>
        <dbReference type="ChEBI" id="CHEBI:37565"/>
    </ligand>
</feature>
<keyword evidence="2 9" id="KW-0547">Nucleotide-binding</keyword>
<dbReference type="InterPro" id="IPR027417">
    <property type="entry name" value="P-loop_NTPase"/>
</dbReference>
<dbReference type="CDD" id="cd18539">
    <property type="entry name" value="SRP_G"/>
    <property type="match status" value="1"/>
</dbReference>
<dbReference type="Pfam" id="PF02978">
    <property type="entry name" value="SRP_SPB"/>
    <property type="match status" value="1"/>
</dbReference>
<dbReference type="Gene3D" id="3.40.50.300">
    <property type="entry name" value="P-loop containing nucleotide triphosphate hydrolases"/>
    <property type="match status" value="1"/>
</dbReference>
<gene>
    <name evidence="9" type="primary">ffh</name>
    <name evidence="11" type="ORF">SAMN05216474_0699</name>
</gene>
<feature type="binding site" evidence="9">
    <location>
        <begin position="106"/>
        <end position="113"/>
    </location>
    <ligand>
        <name>GTP</name>
        <dbReference type="ChEBI" id="CHEBI:37565"/>
    </ligand>
</feature>
<dbReference type="InterPro" id="IPR022941">
    <property type="entry name" value="SRP54"/>
</dbReference>
<comment type="similarity">
    <text evidence="1 9">Belongs to the GTP-binding SRP family. SRP54 subfamily.</text>
</comment>
<dbReference type="OrthoDB" id="9804720at2"/>
<dbReference type="HAMAP" id="MF_00306">
    <property type="entry name" value="SRP54"/>
    <property type="match status" value="1"/>
</dbReference>
<dbReference type="PANTHER" id="PTHR11564">
    <property type="entry name" value="SIGNAL RECOGNITION PARTICLE 54K PROTEIN SRP54"/>
    <property type="match status" value="1"/>
</dbReference>
<dbReference type="GO" id="GO:0008312">
    <property type="term" value="F:7S RNA binding"/>
    <property type="evidence" value="ECO:0007669"/>
    <property type="project" value="InterPro"/>
</dbReference>
<reference evidence="11 12" key="1">
    <citation type="submission" date="2016-10" db="EMBL/GenBank/DDBJ databases">
        <authorList>
            <person name="de Groot N.N."/>
        </authorList>
    </citation>
    <scope>NUCLEOTIDE SEQUENCE [LARGE SCALE GENOMIC DNA]</scope>
    <source>
        <strain evidence="11 12">CGMCC 1.7005</strain>
    </source>
</reference>
<dbReference type="InterPro" id="IPR042101">
    <property type="entry name" value="SRP54_N_sf"/>
</dbReference>
<dbReference type="InterPro" id="IPR004125">
    <property type="entry name" value="Signal_recog_particle_SRP54_M"/>
</dbReference>
<dbReference type="PANTHER" id="PTHR11564:SF5">
    <property type="entry name" value="SIGNAL RECOGNITION PARTICLE SUBUNIT SRP54"/>
    <property type="match status" value="1"/>
</dbReference>
<dbReference type="AlphaFoldDB" id="A0A1I6Y793"/>
<proteinExistence type="inferred from homology"/>
<name>A0A1I6Y793_9FLAO</name>
<dbReference type="SMART" id="SM00962">
    <property type="entry name" value="SRP54"/>
    <property type="match status" value="1"/>
</dbReference>
<evidence type="ECO:0000313" key="12">
    <source>
        <dbReference type="Proteomes" id="UP000236454"/>
    </source>
</evidence>
<evidence type="ECO:0000256" key="3">
    <source>
        <dbReference type="ARBA" id="ARBA00022801"/>
    </source>
</evidence>
<evidence type="ECO:0000256" key="4">
    <source>
        <dbReference type="ARBA" id="ARBA00022884"/>
    </source>
</evidence>
<evidence type="ECO:0000256" key="9">
    <source>
        <dbReference type="HAMAP-Rule" id="MF_00306"/>
    </source>
</evidence>
<dbReference type="STRING" id="477690.SAMN05216474_0699"/>
<dbReference type="EC" id="3.6.5.4" evidence="9"/>
<dbReference type="Gene3D" id="1.10.260.30">
    <property type="entry name" value="Signal recognition particle, SRP54 subunit, M-domain"/>
    <property type="match status" value="1"/>
</dbReference>
<evidence type="ECO:0000256" key="6">
    <source>
        <dbReference type="ARBA" id="ARBA00023135"/>
    </source>
</evidence>
<dbReference type="InterPro" id="IPR036891">
    <property type="entry name" value="Signal_recog_part_SRP54_M_sf"/>
</dbReference>
<dbReference type="EMBL" id="FPAS01000001">
    <property type="protein sequence ID" value="SFT46292.1"/>
    <property type="molecule type" value="Genomic_DNA"/>
</dbReference>
<dbReference type="Pfam" id="PF02881">
    <property type="entry name" value="SRP54_N"/>
    <property type="match status" value="1"/>
</dbReference>
<dbReference type="NCBIfam" id="TIGR00959">
    <property type="entry name" value="ffh"/>
    <property type="match status" value="1"/>
</dbReference>
<comment type="subcellular location">
    <subcellularLocation>
        <location evidence="9">Cytoplasm</location>
    </subcellularLocation>
    <text evidence="9">The SRP-RNC complex is targeted to the cytoplasmic membrane.</text>
</comment>
<comment type="catalytic activity">
    <reaction evidence="8 9">
        <text>GTP + H2O = GDP + phosphate + H(+)</text>
        <dbReference type="Rhea" id="RHEA:19669"/>
        <dbReference type="ChEBI" id="CHEBI:15377"/>
        <dbReference type="ChEBI" id="CHEBI:15378"/>
        <dbReference type="ChEBI" id="CHEBI:37565"/>
        <dbReference type="ChEBI" id="CHEBI:43474"/>
        <dbReference type="ChEBI" id="CHEBI:58189"/>
        <dbReference type="EC" id="3.6.5.4"/>
    </reaction>
</comment>
<evidence type="ECO:0000256" key="8">
    <source>
        <dbReference type="ARBA" id="ARBA00048027"/>
    </source>
</evidence>
<dbReference type="GO" id="GO:0006614">
    <property type="term" value="P:SRP-dependent cotranslational protein targeting to membrane"/>
    <property type="evidence" value="ECO:0007669"/>
    <property type="project" value="InterPro"/>
</dbReference>
<evidence type="ECO:0000256" key="1">
    <source>
        <dbReference type="ARBA" id="ARBA00005450"/>
    </source>
</evidence>
<comment type="function">
    <text evidence="9">Involved in targeting and insertion of nascent membrane proteins into the cytoplasmic membrane. Binds to the hydrophobic signal sequence of the ribosome-nascent chain (RNC) as it emerges from the ribosomes. The SRP-RNC complex is then targeted to the cytoplasmic membrane where it interacts with the SRP receptor FtsY.</text>
</comment>
<dbReference type="InterPro" id="IPR000897">
    <property type="entry name" value="SRP54_GTPase_dom"/>
</dbReference>
<dbReference type="SMART" id="SM00963">
    <property type="entry name" value="SRP54_N"/>
    <property type="match status" value="1"/>
</dbReference>
<evidence type="ECO:0000313" key="11">
    <source>
        <dbReference type="EMBL" id="SFT46292.1"/>
    </source>
</evidence>
<evidence type="ECO:0000259" key="10">
    <source>
        <dbReference type="PROSITE" id="PS00300"/>
    </source>
</evidence>
<feature type="binding site" evidence="9">
    <location>
        <begin position="189"/>
        <end position="193"/>
    </location>
    <ligand>
        <name>GTP</name>
        <dbReference type="ChEBI" id="CHEBI:37565"/>
    </ligand>
</feature>
<dbReference type="GO" id="GO:0005525">
    <property type="term" value="F:GTP binding"/>
    <property type="evidence" value="ECO:0007669"/>
    <property type="project" value="UniProtKB-UniRule"/>
</dbReference>
<dbReference type="SUPFAM" id="SSF47446">
    <property type="entry name" value="Signal peptide-binding domain"/>
    <property type="match status" value="1"/>
</dbReference>
<protein>
    <recommendedName>
        <fullName evidence="9">Signal recognition particle protein</fullName>
        <ecNumber evidence="9">3.6.5.4</ecNumber>
    </recommendedName>
    <alternativeName>
        <fullName evidence="9">Fifty-four homolog</fullName>
    </alternativeName>
</protein>
<keyword evidence="7 9" id="KW-0687">Ribonucleoprotein</keyword>
<dbReference type="PROSITE" id="PS00300">
    <property type="entry name" value="SRP54"/>
    <property type="match status" value="1"/>
</dbReference>
<dbReference type="Proteomes" id="UP000236454">
    <property type="component" value="Unassembled WGS sequence"/>
</dbReference>
<feature type="domain" description="SRP54-type proteins GTP-binding" evidence="10">
    <location>
        <begin position="268"/>
        <end position="281"/>
    </location>
</feature>
<organism evidence="11 12">
    <name type="scientific">Lishizhenia tianjinensis</name>
    <dbReference type="NCBI Taxonomy" id="477690"/>
    <lineage>
        <taxon>Bacteria</taxon>
        <taxon>Pseudomonadati</taxon>
        <taxon>Bacteroidota</taxon>
        <taxon>Flavobacteriia</taxon>
        <taxon>Flavobacteriales</taxon>
        <taxon>Crocinitomicaceae</taxon>
        <taxon>Lishizhenia</taxon>
    </lineage>
</organism>
<keyword evidence="4 9" id="KW-0694">RNA-binding</keyword>
<dbReference type="Pfam" id="PF00448">
    <property type="entry name" value="SRP54"/>
    <property type="match status" value="1"/>
</dbReference>
<comment type="domain">
    <text evidence="9">Composed of three domains: the N-terminal N domain, which is responsible for interactions with the ribosome, the central G domain, which binds GTP, and the C-terminal M domain, which binds the RNA and the signal sequence of the RNC.</text>
</comment>
<keyword evidence="12" id="KW-1185">Reference proteome</keyword>
<evidence type="ECO:0000256" key="5">
    <source>
        <dbReference type="ARBA" id="ARBA00023134"/>
    </source>
</evidence>
<sequence length="449" mass="49785">MFDNLTEKFERAFKVLKGQGQITEINVAETLKEVRRALLDADVNFKTAKEFTNTVKEKALGRDVLTAVSPGQLMTKILHEELVNLMGGEEVELKYQGNPGIILMSGLQGSGKTTFSGKLANFLKNKKGKNPLLVACDVYRPAAIDQLHVLGEQLGVEVYSNKEEKNPVKIAEAAIQHAKSKGFNVVIVDTAGRLAIDEQMMNEIADVKNAIKPTETLFVVDSMTGQDAVNTAKAFNDRIDFDGVVLTKLDGDTRGGAALTIKTVVDKPIKFVGTGEKMEALDVFYPKRMADRILGMGDVVSLVERAQEQFDEEEARKLQKKIQKNQFDFNDFLGQLQQIKKMGNVKDLMGMIPGMGKALKGVEIEDDAFKHIEAIILSMSPLERENPAVIDGSRKKRIAKGSGTNIQEVNKLLKQFQDTRKMMKMMSNKKNMMSMMKQMKGMRGGMPGM</sequence>
<dbReference type="InterPro" id="IPR004780">
    <property type="entry name" value="SRP"/>
</dbReference>
<dbReference type="Gene3D" id="1.20.120.140">
    <property type="entry name" value="Signal recognition particle SRP54, nucleotide-binding domain"/>
    <property type="match status" value="1"/>
</dbReference>
<dbReference type="SMART" id="SM00382">
    <property type="entry name" value="AAA"/>
    <property type="match status" value="1"/>
</dbReference>
<dbReference type="InterPro" id="IPR013822">
    <property type="entry name" value="Signal_recog_particl_SRP54_hlx"/>
</dbReference>
<dbReference type="SUPFAM" id="SSF52540">
    <property type="entry name" value="P-loop containing nucleoside triphosphate hydrolases"/>
    <property type="match status" value="1"/>
</dbReference>
<dbReference type="FunFam" id="3.40.50.300:FF:000022">
    <property type="entry name" value="Signal recognition particle 54 kDa subunit"/>
    <property type="match status" value="1"/>
</dbReference>
<dbReference type="RefSeq" id="WP_090246376.1">
    <property type="nucleotide sequence ID" value="NZ_FPAS01000001.1"/>
</dbReference>